<proteinExistence type="predicted"/>
<feature type="domain" description="BEACH-type PH" evidence="1">
    <location>
        <begin position="44"/>
        <end position="117"/>
    </location>
</feature>
<evidence type="ECO:0000313" key="3">
    <source>
        <dbReference type="Proteomes" id="UP001149090"/>
    </source>
</evidence>
<dbReference type="InterPro" id="IPR023362">
    <property type="entry name" value="PH-BEACH_dom"/>
</dbReference>
<gene>
    <name evidence="2" type="ORF">M0811_11999</name>
</gene>
<dbReference type="Proteomes" id="UP001149090">
    <property type="component" value="Unassembled WGS sequence"/>
</dbReference>
<protein>
    <recommendedName>
        <fullName evidence="1">BEACH-type PH domain-containing protein</fullName>
    </recommendedName>
</protein>
<sequence>MEAKKVANQQLQILIKISHMKHKMKVKMMKWRIEMEKMKIIWKNGNSNIKSNFSKKKPLIRIKMPNNHTFSFKYRYFEITPDSIIKIKMLLIWKLKQIREMHKRIYHFRQSAIEIFL</sequence>
<dbReference type="AlphaFoldDB" id="A0A9Q0L9T4"/>
<dbReference type="PROSITE" id="PS51783">
    <property type="entry name" value="PH_BEACH"/>
    <property type="match status" value="1"/>
</dbReference>
<evidence type="ECO:0000259" key="1">
    <source>
        <dbReference type="PROSITE" id="PS51783"/>
    </source>
</evidence>
<dbReference type="InterPro" id="IPR011993">
    <property type="entry name" value="PH-like_dom_sf"/>
</dbReference>
<evidence type="ECO:0000313" key="2">
    <source>
        <dbReference type="EMBL" id="KAJ5068962.1"/>
    </source>
</evidence>
<accession>A0A9Q0L9T4</accession>
<comment type="caution">
    <text evidence="2">The sequence shown here is derived from an EMBL/GenBank/DDBJ whole genome shotgun (WGS) entry which is preliminary data.</text>
</comment>
<keyword evidence="3" id="KW-1185">Reference proteome</keyword>
<reference evidence="2" key="1">
    <citation type="submission" date="2022-10" db="EMBL/GenBank/DDBJ databases">
        <title>Novel sulphate-reducing endosymbionts in the free-living metamonad Anaeramoeba.</title>
        <authorList>
            <person name="Jerlstrom-Hultqvist J."/>
            <person name="Cepicka I."/>
            <person name="Gallot-Lavallee L."/>
            <person name="Salas-Leiva D."/>
            <person name="Curtis B.A."/>
            <person name="Zahonova K."/>
            <person name="Pipaliya S."/>
            <person name="Dacks J."/>
            <person name="Roger A.J."/>
        </authorList>
    </citation>
    <scope>NUCLEOTIDE SEQUENCE</scope>
    <source>
        <strain evidence="2">BMAN</strain>
    </source>
</reference>
<dbReference type="Gene3D" id="2.30.29.30">
    <property type="entry name" value="Pleckstrin-homology domain (PH domain)/Phosphotyrosine-binding domain (PTB)"/>
    <property type="match status" value="1"/>
</dbReference>
<dbReference type="EMBL" id="JAPDFW010000110">
    <property type="protein sequence ID" value="KAJ5068962.1"/>
    <property type="molecule type" value="Genomic_DNA"/>
</dbReference>
<organism evidence="2 3">
    <name type="scientific">Anaeramoeba ignava</name>
    <name type="common">Anaerobic marine amoeba</name>
    <dbReference type="NCBI Taxonomy" id="1746090"/>
    <lineage>
        <taxon>Eukaryota</taxon>
        <taxon>Metamonada</taxon>
        <taxon>Anaeramoebidae</taxon>
        <taxon>Anaeramoeba</taxon>
    </lineage>
</organism>
<name>A0A9Q0L9T4_ANAIG</name>
<dbReference type="SUPFAM" id="SSF50729">
    <property type="entry name" value="PH domain-like"/>
    <property type="match status" value="1"/>
</dbReference>